<keyword evidence="1" id="KW-0472">Membrane</keyword>
<organism evidence="2">
    <name type="scientific">Siphoviridae sp. ctBLh2</name>
    <dbReference type="NCBI Taxonomy" id="2827803"/>
    <lineage>
        <taxon>Viruses</taxon>
        <taxon>Duplodnaviria</taxon>
        <taxon>Heunggongvirae</taxon>
        <taxon>Uroviricota</taxon>
        <taxon>Caudoviricetes</taxon>
    </lineage>
</organism>
<evidence type="ECO:0000256" key="1">
    <source>
        <dbReference type="SAM" id="Phobius"/>
    </source>
</evidence>
<name>A0A8S5S3G6_9CAUD</name>
<proteinExistence type="predicted"/>
<sequence length="54" mass="6219">MDNANSEVICSRLQKRVVPCSTVRLSIIRKEAELSTLSTAIYILLLFYLNFKKE</sequence>
<accession>A0A8S5S3G6</accession>
<feature type="transmembrane region" description="Helical" evidence="1">
    <location>
        <begin position="34"/>
        <end position="51"/>
    </location>
</feature>
<dbReference type="EMBL" id="BK032514">
    <property type="protein sequence ID" value="DAF45489.1"/>
    <property type="molecule type" value="Genomic_DNA"/>
</dbReference>
<protein>
    <submittedName>
        <fullName evidence="2">Uncharacterized protein</fullName>
    </submittedName>
</protein>
<evidence type="ECO:0000313" key="2">
    <source>
        <dbReference type="EMBL" id="DAF45489.1"/>
    </source>
</evidence>
<keyword evidence="1" id="KW-1133">Transmembrane helix</keyword>
<keyword evidence="1" id="KW-0812">Transmembrane</keyword>
<reference evidence="2" key="1">
    <citation type="journal article" date="2021" name="Proc. Natl. Acad. Sci. U.S.A.">
        <title>A Catalog of Tens of Thousands of Viruses from Human Metagenomes Reveals Hidden Associations with Chronic Diseases.</title>
        <authorList>
            <person name="Tisza M.J."/>
            <person name="Buck C.B."/>
        </authorList>
    </citation>
    <scope>NUCLEOTIDE SEQUENCE</scope>
    <source>
        <strain evidence="2">CtBLh2</strain>
    </source>
</reference>